<reference evidence="9" key="1">
    <citation type="submission" date="2015-03" db="EMBL/GenBank/DDBJ databases">
        <title>A transcriptome of Araucaria cunninghamii, an australian fine timber species.</title>
        <authorList>
            <person name="Jing Yi C.J.Y."/>
            <person name="Yin San L.Y.S."/>
            <person name="Abdul Karim S.S."/>
            <person name="Wan Azmi N.N."/>
            <person name="Hercus R.R."/>
            <person name="Croft L.L."/>
        </authorList>
    </citation>
    <scope>NUCLEOTIDE SEQUENCE</scope>
    <source>
        <strain evidence="9">MI0301</strain>
        <tissue evidence="9">Leaf</tissue>
    </source>
</reference>
<evidence type="ECO:0000256" key="7">
    <source>
        <dbReference type="SAM" id="Phobius"/>
    </source>
</evidence>
<comment type="pathway">
    <text evidence="2">Phospholipid metabolism; CDP-diacylglycerol biosynthesis; CDP-diacylglycerol from sn-glycerol 3-phosphate: step 2/3.</text>
</comment>
<dbReference type="PANTHER" id="PTHR10983:SF24">
    <property type="entry name" value="1-ACYLGLYCEROL-3-PHOSPHATE O-ACYLTRANSFERASE 3, ISOFORM E-RELATED"/>
    <property type="match status" value="1"/>
</dbReference>
<dbReference type="SUPFAM" id="SSF69593">
    <property type="entry name" value="Glycerol-3-phosphate (1)-acyltransferase"/>
    <property type="match status" value="1"/>
</dbReference>
<evidence type="ECO:0000259" key="8">
    <source>
        <dbReference type="SMART" id="SM00563"/>
    </source>
</evidence>
<feature type="transmembrane region" description="Helical" evidence="7">
    <location>
        <begin position="330"/>
        <end position="354"/>
    </location>
</feature>
<evidence type="ECO:0000256" key="3">
    <source>
        <dbReference type="ARBA" id="ARBA00008655"/>
    </source>
</evidence>
<proteinExistence type="inferred from homology"/>
<feature type="transmembrane region" description="Helical" evidence="7">
    <location>
        <begin position="306"/>
        <end position="324"/>
    </location>
</feature>
<protein>
    <recommendedName>
        <fullName evidence="4">1-acylglycerol-3-phosphate O-acyltransferase</fullName>
        <ecNumber evidence="4">2.3.1.51</ecNumber>
    </recommendedName>
</protein>
<feature type="domain" description="Phospholipid/glycerol acyltransferase" evidence="8">
    <location>
        <begin position="86"/>
        <end position="208"/>
    </location>
</feature>
<accession>A0A0D6R7N0</accession>
<evidence type="ECO:0000313" key="9">
    <source>
        <dbReference type="EMBL" id="JAG98736.1"/>
    </source>
</evidence>
<evidence type="ECO:0000256" key="2">
    <source>
        <dbReference type="ARBA" id="ARBA00004728"/>
    </source>
</evidence>
<dbReference type="Pfam" id="PF16076">
    <property type="entry name" value="Acyltransf_C"/>
    <property type="match status" value="1"/>
</dbReference>
<keyword evidence="5" id="KW-0808">Transferase</keyword>
<keyword evidence="7" id="KW-0812">Transmembrane</keyword>
<dbReference type="GO" id="GO:0012505">
    <property type="term" value="C:endomembrane system"/>
    <property type="evidence" value="ECO:0007669"/>
    <property type="project" value="TreeGrafter"/>
</dbReference>
<name>A0A0D6R7N0_ARACU</name>
<evidence type="ECO:0000256" key="4">
    <source>
        <dbReference type="ARBA" id="ARBA00013211"/>
    </source>
</evidence>
<dbReference type="InterPro" id="IPR002123">
    <property type="entry name" value="Plipid/glycerol_acylTrfase"/>
</dbReference>
<evidence type="ECO:0000256" key="6">
    <source>
        <dbReference type="ARBA" id="ARBA00023315"/>
    </source>
</evidence>
<dbReference type="InterPro" id="IPR032098">
    <property type="entry name" value="Acyltransf_C"/>
</dbReference>
<organism evidence="9">
    <name type="scientific">Araucaria cunninghamii</name>
    <name type="common">Hoop pine</name>
    <name type="synonym">Moreton Bay pine</name>
    <dbReference type="NCBI Taxonomy" id="56994"/>
    <lineage>
        <taxon>Eukaryota</taxon>
        <taxon>Viridiplantae</taxon>
        <taxon>Streptophyta</taxon>
        <taxon>Embryophyta</taxon>
        <taxon>Tracheophyta</taxon>
        <taxon>Spermatophyta</taxon>
        <taxon>Pinopsida</taxon>
        <taxon>Pinidae</taxon>
        <taxon>Conifers II</taxon>
        <taxon>Araucariales</taxon>
        <taxon>Araucariaceae</taxon>
        <taxon>Araucaria</taxon>
    </lineage>
</organism>
<dbReference type="AlphaFoldDB" id="A0A0D6R7N0"/>
<keyword evidence="7" id="KW-1133">Transmembrane helix</keyword>
<dbReference type="GO" id="GO:0016024">
    <property type="term" value="P:CDP-diacylglycerol biosynthetic process"/>
    <property type="evidence" value="ECO:0007669"/>
    <property type="project" value="UniProtKB-UniPathway"/>
</dbReference>
<comment type="similarity">
    <text evidence="3">Belongs to the 1-acyl-sn-glycerol-3-phosphate acyltransferase family.</text>
</comment>
<comment type="catalytic activity">
    <reaction evidence="1">
        <text>a 1-acyl-sn-glycero-3-phosphate + an acyl-CoA = a 1,2-diacyl-sn-glycero-3-phosphate + CoA</text>
        <dbReference type="Rhea" id="RHEA:19709"/>
        <dbReference type="ChEBI" id="CHEBI:57287"/>
        <dbReference type="ChEBI" id="CHEBI:57970"/>
        <dbReference type="ChEBI" id="CHEBI:58342"/>
        <dbReference type="ChEBI" id="CHEBI:58608"/>
        <dbReference type="EC" id="2.3.1.51"/>
    </reaction>
</comment>
<keyword evidence="7" id="KW-0472">Membrane</keyword>
<dbReference type="PANTHER" id="PTHR10983">
    <property type="entry name" value="1-ACYLGLYCEROL-3-PHOSPHATE ACYLTRANSFERASE-RELATED"/>
    <property type="match status" value="1"/>
</dbReference>
<dbReference type="SMART" id="SM00563">
    <property type="entry name" value="PlsC"/>
    <property type="match status" value="1"/>
</dbReference>
<dbReference type="EC" id="2.3.1.51" evidence="4"/>
<evidence type="ECO:0000256" key="1">
    <source>
        <dbReference type="ARBA" id="ARBA00001141"/>
    </source>
</evidence>
<evidence type="ECO:0000256" key="5">
    <source>
        <dbReference type="ARBA" id="ARBA00022679"/>
    </source>
</evidence>
<dbReference type="UniPathway" id="UPA00557">
    <property type="reaction ID" value="UER00613"/>
</dbReference>
<dbReference type="EMBL" id="GCKF01019129">
    <property type="protein sequence ID" value="JAG98736.1"/>
    <property type="molecule type" value="Transcribed_RNA"/>
</dbReference>
<keyword evidence="6" id="KW-0012">Acyltransferase</keyword>
<sequence length="386" mass="43901">MELAAALFALPIGVIFLVSGLIVNIVQALLFLFVLPFSRNLYRRANIIMMDMLWSELVWLVTWWAGLKIQVYTDSDTWKLMGEEHALLICNHRSDIDWLVGWVLAQHFGCLGSARAIMKKSSKFLPVVGWSMWFSEYVFLERNWSKDEATLKSGFQRLKDFPRPFWLALFVEGTRFTTAKLLAAQEYATSTGLPVPRNLLIPRTKGFVSAVSNLRSFVPAIYDITVAIPKKEPYPTMLRLLKGQPSVMHVHIKRHVMDELPKTEDEIAKWCRDTFVSKDDLLDKHKIDNTFGEELYQPLKRRVKPLVVAISWFLILLTMASKLLRPHLGTARGVALLIGGVGMVTLLMHILIVFSQAERSIPAKVAPRINHAKATNGIESSDMKQK</sequence>
<feature type="transmembrane region" description="Helical" evidence="7">
    <location>
        <begin position="6"/>
        <end position="35"/>
    </location>
</feature>
<dbReference type="Pfam" id="PF01553">
    <property type="entry name" value="Acyltransferase"/>
    <property type="match status" value="1"/>
</dbReference>
<dbReference type="CDD" id="cd07990">
    <property type="entry name" value="LPLAT_LCLAT1-like"/>
    <property type="match status" value="1"/>
</dbReference>
<dbReference type="GO" id="GO:0003841">
    <property type="term" value="F:1-acylglycerol-3-phosphate O-acyltransferase activity"/>
    <property type="evidence" value="ECO:0007669"/>
    <property type="project" value="UniProtKB-EC"/>
</dbReference>